<evidence type="ECO:0000313" key="2">
    <source>
        <dbReference type="Ensembl" id="ENSGMOP00000067832.1"/>
    </source>
</evidence>
<name>A0A8C5FX96_GADMO</name>
<proteinExistence type="predicted"/>
<dbReference type="Pfam" id="PF20478">
    <property type="entry name" value="P2RX7_C"/>
    <property type="match status" value="1"/>
</dbReference>
<dbReference type="AlphaFoldDB" id="A0A8C5FX96"/>
<dbReference type="Ensembl" id="ENSGMOT00000072678.1">
    <property type="protein sequence ID" value="ENSGMOP00000067832.1"/>
    <property type="gene ID" value="ENSGMOG00000023702.1"/>
</dbReference>
<accession>A0A8C5FX96</accession>
<sequence>RKDYNQPPLTGWRARECAIKLKETSEVNLTFHFDRCLCGKCQPMSSAEESMCCREVDPFWALVETLNPRPDVTCLTLHPGFEGCCLNPFVLQVAYLRVKTLPSLLELLSSPGLCSTGNRVVIPSCCVWRIRNTFPDPQGQYKGYRQTRL</sequence>
<dbReference type="PANTHER" id="PTHR36981:SF1">
    <property type="entry name" value="P2X PURINORECEPTOR 7 INTRACELLULAR DOMAIN-CONTAINING PROTEIN"/>
    <property type="match status" value="1"/>
</dbReference>
<reference evidence="2" key="2">
    <citation type="submission" date="2025-09" db="UniProtKB">
        <authorList>
            <consortium name="Ensembl"/>
        </authorList>
    </citation>
    <scope>IDENTIFICATION</scope>
</reference>
<evidence type="ECO:0000259" key="1">
    <source>
        <dbReference type="Pfam" id="PF20478"/>
    </source>
</evidence>
<organism evidence="2 3">
    <name type="scientific">Gadus morhua</name>
    <name type="common">Atlantic cod</name>
    <dbReference type="NCBI Taxonomy" id="8049"/>
    <lineage>
        <taxon>Eukaryota</taxon>
        <taxon>Metazoa</taxon>
        <taxon>Chordata</taxon>
        <taxon>Craniata</taxon>
        <taxon>Vertebrata</taxon>
        <taxon>Euteleostomi</taxon>
        <taxon>Actinopterygii</taxon>
        <taxon>Neopterygii</taxon>
        <taxon>Teleostei</taxon>
        <taxon>Neoteleostei</taxon>
        <taxon>Acanthomorphata</taxon>
        <taxon>Zeiogadaria</taxon>
        <taxon>Gadariae</taxon>
        <taxon>Gadiformes</taxon>
        <taxon>Gadoidei</taxon>
        <taxon>Gadidae</taxon>
        <taxon>Gadus</taxon>
    </lineage>
</organism>
<protein>
    <recommendedName>
        <fullName evidence="1">P2X purinoreceptor 7 intracellular domain-containing protein</fullName>
    </recommendedName>
</protein>
<feature type="domain" description="P2X purinoreceptor 7 intracellular" evidence="1">
    <location>
        <begin position="117"/>
        <end position="145"/>
    </location>
</feature>
<dbReference type="Proteomes" id="UP000694546">
    <property type="component" value="Chromosome 12"/>
</dbReference>
<reference evidence="2" key="1">
    <citation type="submission" date="2025-08" db="UniProtKB">
        <authorList>
            <consortium name="Ensembl"/>
        </authorList>
    </citation>
    <scope>IDENTIFICATION</scope>
</reference>
<dbReference type="InterPro" id="IPR046815">
    <property type="entry name" value="P2RX7_C"/>
</dbReference>
<evidence type="ECO:0000313" key="3">
    <source>
        <dbReference type="Proteomes" id="UP000694546"/>
    </source>
</evidence>
<dbReference type="PANTHER" id="PTHR36981">
    <property type="entry name" value="ZGC:195170"/>
    <property type="match status" value="1"/>
</dbReference>
<keyword evidence="3" id="KW-1185">Reference proteome</keyword>
<dbReference type="GeneTree" id="ENSGT01030000235663"/>